<comment type="caution">
    <text evidence="1">The sequence shown here is derived from an EMBL/GenBank/DDBJ whole genome shotgun (WGS) entry which is preliminary data.</text>
</comment>
<organism evidence="1 2">
    <name type="scientific">Argiope bruennichi</name>
    <name type="common">Wasp spider</name>
    <name type="synonym">Aranea bruennichi</name>
    <dbReference type="NCBI Taxonomy" id="94029"/>
    <lineage>
        <taxon>Eukaryota</taxon>
        <taxon>Metazoa</taxon>
        <taxon>Ecdysozoa</taxon>
        <taxon>Arthropoda</taxon>
        <taxon>Chelicerata</taxon>
        <taxon>Arachnida</taxon>
        <taxon>Araneae</taxon>
        <taxon>Araneomorphae</taxon>
        <taxon>Entelegynae</taxon>
        <taxon>Araneoidea</taxon>
        <taxon>Araneidae</taxon>
        <taxon>Argiope</taxon>
    </lineage>
</organism>
<name>A0A8T0G3Q8_ARGBR</name>
<dbReference type="EMBL" id="JABXBU010000001">
    <property type="protein sequence ID" value="KAF8796690.1"/>
    <property type="molecule type" value="Genomic_DNA"/>
</dbReference>
<dbReference type="AlphaFoldDB" id="A0A8T0G3Q8"/>
<gene>
    <name evidence="1" type="ORF">HNY73_001036</name>
</gene>
<sequence length="291" mass="34473">MESTSDLFQFILEREKTIVFGNLSRYPEKISELIRSKYNSMEIIVVSRYYTFPTTADDNIRSASHISAKNLQCDLLIYCEPYPYEHIEKPPKVSHMVVFTSHLAFPFDDTWVRVCFIHDNDLSNLMEKTNKLLQLQDGSIQSNNVSKLQIDHVRIQSIGSRETFHLQYGKEKTYFVIDLTSLNSPHAMLLRFWDAFDFMIRHFDTVERWMICFPEKGDQIREKGMEKNDNHLNHVVVRDHNRVILQGHANHVPRLDSDQDLQIYQGQFRVTRIKLYVLEYNHLLRDEEESK</sequence>
<evidence type="ECO:0000313" key="1">
    <source>
        <dbReference type="EMBL" id="KAF8796690.1"/>
    </source>
</evidence>
<reference evidence="1" key="1">
    <citation type="journal article" date="2020" name="bioRxiv">
        <title>Chromosome-level reference genome of the European wasp spider Argiope bruennichi: a resource for studies on range expansion and evolutionary adaptation.</title>
        <authorList>
            <person name="Sheffer M.M."/>
            <person name="Hoppe A."/>
            <person name="Krehenwinkel H."/>
            <person name="Uhl G."/>
            <person name="Kuss A.W."/>
            <person name="Jensen L."/>
            <person name="Jensen C."/>
            <person name="Gillespie R.G."/>
            <person name="Hoff K.J."/>
            <person name="Prost S."/>
        </authorList>
    </citation>
    <scope>NUCLEOTIDE SEQUENCE</scope>
</reference>
<proteinExistence type="predicted"/>
<protein>
    <submittedName>
        <fullName evidence="1">Uncharacterized protein</fullName>
    </submittedName>
</protein>
<dbReference type="Proteomes" id="UP000807504">
    <property type="component" value="Unassembled WGS sequence"/>
</dbReference>
<evidence type="ECO:0000313" key="2">
    <source>
        <dbReference type="Proteomes" id="UP000807504"/>
    </source>
</evidence>
<keyword evidence="2" id="KW-1185">Reference proteome</keyword>
<reference evidence="1" key="2">
    <citation type="submission" date="2020-06" db="EMBL/GenBank/DDBJ databases">
        <authorList>
            <person name="Sheffer M."/>
        </authorList>
    </citation>
    <scope>NUCLEOTIDE SEQUENCE</scope>
</reference>
<accession>A0A8T0G3Q8</accession>